<evidence type="ECO:0000313" key="2">
    <source>
        <dbReference type="Proteomes" id="UP000636709"/>
    </source>
</evidence>
<accession>A0A835EFF6</accession>
<sequence>MESYNEDIAINYFIPEVNKDDFGPMSHALKDFFARSYEVHLDEVLPCPIGDAYVCFHSPVERERFLDGTIRFDSHYQLHFAKHDEGCNAKIQHMNREAWVMLMCFPEDAKNNNAFRKAVAGFGLLRYWHDTNNHARIVVKVNLKEDSVIPHGVVVSDVLPPRACSWTCPFFVVRRKPVTPLDSEDPVPPNDPVETGF</sequence>
<evidence type="ECO:0000313" key="1">
    <source>
        <dbReference type="EMBL" id="KAF8689755.1"/>
    </source>
</evidence>
<dbReference type="EMBL" id="JACEFO010001997">
    <property type="protein sequence ID" value="KAF8689755.1"/>
    <property type="molecule type" value="Genomic_DNA"/>
</dbReference>
<dbReference type="Proteomes" id="UP000636709">
    <property type="component" value="Unassembled WGS sequence"/>
</dbReference>
<reference evidence="1" key="1">
    <citation type="submission" date="2020-07" db="EMBL/GenBank/DDBJ databases">
        <title>Genome sequence and genetic diversity analysis of an under-domesticated orphan crop, white fonio (Digitaria exilis).</title>
        <authorList>
            <person name="Bennetzen J.L."/>
            <person name="Chen S."/>
            <person name="Ma X."/>
            <person name="Wang X."/>
            <person name="Yssel A.E.J."/>
            <person name="Chaluvadi S.R."/>
            <person name="Johnson M."/>
            <person name="Gangashetty P."/>
            <person name="Hamidou F."/>
            <person name="Sanogo M.D."/>
            <person name="Zwaenepoel A."/>
            <person name="Wallace J."/>
            <person name="Van De Peer Y."/>
            <person name="Van Deynze A."/>
        </authorList>
    </citation>
    <scope>NUCLEOTIDE SEQUENCE</scope>
    <source>
        <tissue evidence="1">Leaves</tissue>
    </source>
</reference>
<organism evidence="1 2">
    <name type="scientific">Digitaria exilis</name>
    <dbReference type="NCBI Taxonomy" id="1010633"/>
    <lineage>
        <taxon>Eukaryota</taxon>
        <taxon>Viridiplantae</taxon>
        <taxon>Streptophyta</taxon>
        <taxon>Embryophyta</taxon>
        <taxon>Tracheophyta</taxon>
        <taxon>Spermatophyta</taxon>
        <taxon>Magnoliopsida</taxon>
        <taxon>Liliopsida</taxon>
        <taxon>Poales</taxon>
        <taxon>Poaceae</taxon>
        <taxon>PACMAD clade</taxon>
        <taxon>Panicoideae</taxon>
        <taxon>Panicodae</taxon>
        <taxon>Paniceae</taxon>
        <taxon>Anthephorinae</taxon>
        <taxon>Digitaria</taxon>
    </lineage>
</organism>
<keyword evidence="2" id="KW-1185">Reference proteome</keyword>
<comment type="caution">
    <text evidence="1">The sequence shown here is derived from an EMBL/GenBank/DDBJ whole genome shotgun (WGS) entry which is preliminary data.</text>
</comment>
<dbReference type="AlphaFoldDB" id="A0A835EFF6"/>
<name>A0A835EFF6_9POAL</name>
<gene>
    <name evidence="1" type="ORF">HU200_041673</name>
</gene>
<protein>
    <submittedName>
        <fullName evidence="1">Uncharacterized protein</fullName>
    </submittedName>
</protein>
<proteinExistence type="predicted"/>
<dbReference type="PANTHER" id="PTHR33075">
    <property type="entry name" value="OS02G0499800 PROTEIN"/>
    <property type="match status" value="1"/>
</dbReference>
<dbReference type="PANTHER" id="PTHR33075:SF7">
    <property type="entry name" value="OS02G0303350 PROTEIN"/>
    <property type="match status" value="1"/>
</dbReference>